<dbReference type="AlphaFoldDB" id="A0A383D4X9"/>
<dbReference type="Pfam" id="PF00534">
    <property type="entry name" value="Glycos_transf_1"/>
    <property type="match status" value="1"/>
</dbReference>
<evidence type="ECO:0000313" key="2">
    <source>
        <dbReference type="EMBL" id="SVE39542.1"/>
    </source>
</evidence>
<gene>
    <name evidence="2" type="ORF">METZ01_LOCUS492396</name>
</gene>
<dbReference type="PANTHER" id="PTHR12526">
    <property type="entry name" value="GLYCOSYLTRANSFERASE"/>
    <property type="match status" value="1"/>
</dbReference>
<evidence type="ECO:0000259" key="1">
    <source>
        <dbReference type="Pfam" id="PF00534"/>
    </source>
</evidence>
<organism evidence="2">
    <name type="scientific">marine metagenome</name>
    <dbReference type="NCBI Taxonomy" id="408172"/>
    <lineage>
        <taxon>unclassified sequences</taxon>
        <taxon>metagenomes</taxon>
        <taxon>ecological metagenomes</taxon>
    </lineage>
</organism>
<reference evidence="2" key="1">
    <citation type="submission" date="2018-05" db="EMBL/GenBank/DDBJ databases">
        <authorList>
            <person name="Lanie J.A."/>
            <person name="Ng W.-L."/>
            <person name="Kazmierczak K.M."/>
            <person name="Andrzejewski T.M."/>
            <person name="Davidsen T.M."/>
            <person name="Wayne K.J."/>
            <person name="Tettelin H."/>
            <person name="Glass J.I."/>
            <person name="Rusch D."/>
            <person name="Podicherti R."/>
            <person name="Tsui H.-C.T."/>
            <person name="Winkler M.E."/>
        </authorList>
    </citation>
    <scope>NUCLEOTIDE SEQUENCE</scope>
</reference>
<dbReference type="GO" id="GO:0016757">
    <property type="term" value="F:glycosyltransferase activity"/>
    <property type="evidence" value="ECO:0007669"/>
    <property type="project" value="InterPro"/>
</dbReference>
<proteinExistence type="predicted"/>
<accession>A0A383D4X9</accession>
<dbReference type="SUPFAM" id="SSF53756">
    <property type="entry name" value="UDP-Glycosyltransferase/glycogen phosphorylase"/>
    <property type="match status" value="1"/>
</dbReference>
<name>A0A383D4X9_9ZZZZ</name>
<dbReference type="InterPro" id="IPR001296">
    <property type="entry name" value="Glyco_trans_1"/>
</dbReference>
<dbReference type="EMBL" id="UINC01214351">
    <property type="protein sequence ID" value="SVE39542.1"/>
    <property type="molecule type" value="Genomic_DNA"/>
</dbReference>
<dbReference type="Gene3D" id="3.40.50.2000">
    <property type="entry name" value="Glycogen Phosphorylase B"/>
    <property type="match status" value="2"/>
</dbReference>
<feature type="non-terminal residue" evidence="2">
    <location>
        <position position="1"/>
    </location>
</feature>
<feature type="domain" description="Glycosyl transferase family 1" evidence="1">
    <location>
        <begin position="3"/>
        <end position="132"/>
    </location>
</feature>
<sequence length="154" mass="17506">NDYPNVKFLLVGQEDTGSPDGVPKSYLDRYEEHANFSWLGYRIDIRELYSIAYMAVFPSYYREGGWPRGITEPMAMGKPVITTESKHCSSAVDDGVNGLIVPVKNSGVFARAIEKIVRDEKLAADFGERSREKAVRELDEKLIMMQLYEAIYEI</sequence>
<dbReference type="PANTHER" id="PTHR12526:SF638">
    <property type="entry name" value="SPORE COAT PROTEIN SA"/>
    <property type="match status" value="1"/>
</dbReference>
<protein>
    <recommendedName>
        <fullName evidence="1">Glycosyl transferase family 1 domain-containing protein</fullName>
    </recommendedName>
</protein>